<keyword evidence="2" id="KW-1185">Reference proteome</keyword>
<evidence type="ECO:0000313" key="2">
    <source>
        <dbReference type="Proteomes" id="UP000247781"/>
    </source>
</evidence>
<organism evidence="1 2">
    <name type="scientific">Mycolicibacterium moriokaense</name>
    <dbReference type="NCBI Taxonomy" id="39691"/>
    <lineage>
        <taxon>Bacteria</taxon>
        <taxon>Bacillati</taxon>
        <taxon>Actinomycetota</taxon>
        <taxon>Actinomycetes</taxon>
        <taxon>Mycobacteriales</taxon>
        <taxon>Mycobacteriaceae</taxon>
        <taxon>Mycolicibacterium</taxon>
    </lineage>
</organism>
<reference evidence="1 2" key="2">
    <citation type="submission" date="2018-06" db="EMBL/GenBank/DDBJ databases">
        <title>Sequencing of bacterial isolates from soil warming experiment in Harvard Forest, Massachusetts, USA.</title>
        <authorList>
            <person name="Deangelis K.PhD."/>
        </authorList>
    </citation>
    <scope>NUCLEOTIDE SEQUENCE [LARGE SCALE GENOMIC DNA]</scope>
    <source>
        <strain evidence="1 2">GAS496</strain>
    </source>
</reference>
<reference evidence="2" key="1">
    <citation type="submission" date="2018-05" db="EMBL/GenBank/DDBJ databases">
        <authorList>
            <person name="Deangelis K."/>
            <person name="Huntemann M."/>
            <person name="Clum A."/>
            <person name="Pillay M."/>
            <person name="Palaniappan K."/>
            <person name="Varghese N."/>
            <person name="Mikhailova N."/>
            <person name="Stamatis D."/>
            <person name="Reddy T."/>
            <person name="Daum C."/>
            <person name="Shapiro N."/>
            <person name="Ivanova N."/>
            <person name="Kyrpides N."/>
            <person name="Woyke T."/>
        </authorList>
    </citation>
    <scope>NUCLEOTIDE SEQUENCE [LARGE SCALE GENOMIC DNA]</scope>
    <source>
        <strain evidence="2">GAS496</strain>
    </source>
</reference>
<proteinExistence type="predicted"/>
<name>A0A318HNE4_9MYCO</name>
<gene>
    <name evidence="1" type="ORF">C8E89_11773</name>
</gene>
<protein>
    <submittedName>
        <fullName evidence="1">Uncharacterized protein</fullName>
    </submittedName>
</protein>
<sequence length="44" mass="5015">MLVALFNVVKVESVPLNSDFFRGRRVEPVHGQSSVTLGRCARRW</sequence>
<accession>A0A318HNE4</accession>
<dbReference type="EMBL" id="QJJU01000017">
    <property type="protein sequence ID" value="PXX05564.1"/>
    <property type="molecule type" value="Genomic_DNA"/>
</dbReference>
<comment type="caution">
    <text evidence="1">The sequence shown here is derived from an EMBL/GenBank/DDBJ whole genome shotgun (WGS) entry which is preliminary data.</text>
</comment>
<dbReference type="AlphaFoldDB" id="A0A318HNE4"/>
<evidence type="ECO:0000313" key="1">
    <source>
        <dbReference type="EMBL" id="PXX05564.1"/>
    </source>
</evidence>
<dbReference type="Proteomes" id="UP000247781">
    <property type="component" value="Unassembled WGS sequence"/>
</dbReference>